<dbReference type="InterPro" id="IPR050628">
    <property type="entry name" value="SNF2_RAD54_helicase_TF"/>
</dbReference>
<gene>
    <name evidence="5" type="ORF">CPSG_07915</name>
</gene>
<evidence type="ECO:0000256" key="4">
    <source>
        <dbReference type="ARBA" id="ARBA00022840"/>
    </source>
</evidence>
<keyword evidence="6" id="KW-1185">Reference proteome</keyword>
<evidence type="ECO:0008006" key="7">
    <source>
        <dbReference type="Google" id="ProtNLM"/>
    </source>
</evidence>
<organism evidence="6">
    <name type="scientific">Coccidioides posadasii (strain RMSCC 757 / Silveira)</name>
    <name type="common">Valley fever fungus</name>
    <dbReference type="NCBI Taxonomy" id="443226"/>
    <lineage>
        <taxon>Eukaryota</taxon>
        <taxon>Fungi</taxon>
        <taxon>Dikarya</taxon>
        <taxon>Ascomycota</taxon>
        <taxon>Pezizomycotina</taxon>
        <taxon>Eurotiomycetes</taxon>
        <taxon>Eurotiomycetidae</taxon>
        <taxon>Onygenales</taxon>
        <taxon>Onygenaceae</taxon>
        <taxon>Coccidioides</taxon>
    </lineage>
</organism>
<keyword evidence="2" id="KW-0378">Hydrolase</keyword>
<dbReference type="HOGENOM" id="CLU_060988_0_0_1"/>
<name>E9DEC4_COCPS</name>
<dbReference type="Proteomes" id="UP000002497">
    <property type="component" value="Unassembled WGS sequence"/>
</dbReference>
<dbReference type="VEuPathDB" id="FungiDB:CPSG_07915"/>
<dbReference type="GO" id="GO:0004386">
    <property type="term" value="F:helicase activity"/>
    <property type="evidence" value="ECO:0007669"/>
    <property type="project" value="UniProtKB-KW"/>
</dbReference>
<dbReference type="GO" id="GO:0016787">
    <property type="term" value="F:hydrolase activity"/>
    <property type="evidence" value="ECO:0007669"/>
    <property type="project" value="UniProtKB-KW"/>
</dbReference>
<dbReference type="AlphaFoldDB" id="E9DEC4"/>
<keyword evidence="4" id="KW-0067">ATP-binding</keyword>
<evidence type="ECO:0000256" key="1">
    <source>
        <dbReference type="ARBA" id="ARBA00022741"/>
    </source>
</evidence>
<keyword evidence="1" id="KW-0547">Nucleotide-binding</keyword>
<protein>
    <recommendedName>
        <fullName evidence="7">Helicase C-terminal domain-containing protein</fullName>
    </recommendedName>
</protein>
<keyword evidence="3" id="KW-0347">Helicase</keyword>
<evidence type="ECO:0000256" key="3">
    <source>
        <dbReference type="ARBA" id="ARBA00022806"/>
    </source>
</evidence>
<evidence type="ECO:0000313" key="5">
    <source>
        <dbReference type="EMBL" id="EFW15478.1"/>
    </source>
</evidence>
<dbReference type="OrthoDB" id="10339189at2759"/>
<proteinExistence type="predicted"/>
<dbReference type="GO" id="GO:0005524">
    <property type="term" value="F:ATP binding"/>
    <property type="evidence" value="ECO:0007669"/>
    <property type="project" value="UniProtKB-KW"/>
</dbReference>
<dbReference type="GO" id="GO:0008094">
    <property type="term" value="F:ATP-dependent activity, acting on DNA"/>
    <property type="evidence" value="ECO:0007669"/>
    <property type="project" value="TreeGrafter"/>
</dbReference>
<dbReference type="GO" id="GO:0005634">
    <property type="term" value="C:nucleus"/>
    <property type="evidence" value="ECO:0007669"/>
    <property type="project" value="TreeGrafter"/>
</dbReference>
<accession>E9DEC4</accession>
<sequence>MLSWMMILATAGWENDARLQFAQHDQWKTLSARVQLLISKKQLFRTDQIEFWSAAHQFGQVLKCLMIHCTTKTSWFNKPIMELPPNCHHDVLCSLEPKVRDKLQQHEECEIQKLKDSYMRSLQEWKKHSQESKSELSSQTFFKKSHINWIIAIFPALLDLMKTEQCELKLINKEMMENRWHAGGDKEALYIHAIDALANSSSKCCVIQHILQGMGRDYCGHPEKIVILTEFPRVVHMLEMWLQKQGYCITAVYSSMSVEDQDMCINAFNQDLPLPGGETDASPGVLISILEILGVGYTCVCAFQLILLSPSWLERDEAQGKAHIHHYRQMNEATYTYCLVCRDVQVKSNILDQQAMWKSFNELAMSLQREVGIVPDIIDLDTV</sequence>
<evidence type="ECO:0000313" key="6">
    <source>
        <dbReference type="Proteomes" id="UP000002497"/>
    </source>
</evidence>
<dbReference type="EMBL" id="GL636501">
    <property type="protein sequence ID" value="EFW15478.1"/>
    <property type="molecule type" value="Genomic_DNA"/>
</dbReference>
<dbReference type="SUPFAM" id="SSF52540">
    <property type="entry name" value="P-loop containing nucleoside triphosphate hydrolases"/>
    <property type="match status" value="1"/>
</dbReference>
<reference evidence="6" key="1">
    <citation type="journal article" date="2010" name="Genome Res.">
        <title>Population genomic sequencing of Coccidioides fungi reveals recent hybridization and transposon control.</title>
        <authorList>
            <person name="Neafsey D.E."/>
            <person name="Barker B.M."/>
            <person name="Sharpton T.J."/>
            <person name="Stajich J.E."/>
            <person name="Park D.J."/>
            <person name="Whiston E."/>
            <person name="Hung C.-Y."/>
            <person name="McMahan C."/>
            <person name="White J."/>
            <person name="Sykes S."/>
            <person name="Heiman D."/>
            <person name="Young S."/>
            <person name="Zeng Q."/>
            <person name="Abouelleil A."/>
            <person name="Aftuck L."/>
            <person name="Bessette D."/>
            <person name="Brown A."/>
            <person name="FitzGerald M."/>
            <person name="Lui A."/>
            <person name="Macdonald J.P."/>
            <person name="Priest M."/>
            <person name="Orbach M.J."/>
            <person name="Galgiani J.N."/>
            <person name="Kirkland T.N."/>
            <person name="Cole G.T."/>
            <person name="Birren B.W."/>
            <person name="Henn M.R."/>
            <person name="Taylor J.W."/>
            <person name="Rounsley S.D."/>
        </authorList>
    </citation>
    <scope>NUCLEOTIDE SEQUENCE [LARGE SCALE GENOMIC DNA]</scope>
    <source>
        <strain evidence="6">RMSCC 757 / Silveira</strain>
    </source>
</reference>
<dbReference type="STRING" id="443226.E9DEC4"/>
<evidence type="ECO:0000256" key="2">
    <source>
        <dbReference type="ARBA" id="ARBA00022801"/>
    </source>
</evidence>
<dbReference type="GO" id="GO:0006281">
    <property type="term" value="P:DNA repair"/>
    <property type="evidence" value="ECO:0007669"/>
    <property type="project" value="TreeGrafter"/>
</dbReference>
<reference evidence="6" key="2">
    <citation type="submission" date="2010-03" db="EMBL/GenBank/DDBJ databases">
        <title>The genome sequence of Coccidioides posadasii strain Silveira.</title>
        <authorList>
            <consortium name="The Broad Institute Genome Sequencing Center for Infectious Disease"/>
            <person name="Neafsey D."/>
            <person name="Orbach M."/>
            <person name="Henn M.R."/>
            <person name="Cole G.T."/>
            <person name="Galgiani J."/>
            <person name="Gardner M.J."/>
            <person name="Kirkland T.N."/>
            <person name="Taylor J.W."/>
            <person name="Young S.K."/>
            <person name="Zeng Q."/>
            <person name="Koehrsen M."/>
            <person name="Alvarado L."/>
            <person name="Berlin A."/>
            <person name="Borenstein D."/>
            <person name="Chapman S.B."/>
            <person name="Chen Z."/>
            <person name="Engels R."/>
            <person name="Freedman E."/>
            <person name="Gellesch M."/>
            <person name="Goldberg J."/>
            <person name="Griggs A."/>
            <person name="Gujja S."/>
            <person name="Heilman E."/>
            <person name="Heiman D."/>
            <person name="Howarth C."/>
            <person name="Jen D."/>
            <person name="Larson L."/>
            <person name="Mehta T."/>
            <person name="Neiman D."/>
            <person name="Park D."/>
            <person name="Pearson M."/>
            <person name="Richards J."/>
            <person name="Roberts A."/>
            <person name="Saif S."/>
            <person name="Shea T."/>
            <person name="Shenoy N."/>
            <person name="Sisk P."/>
            <person name="Stolte C."/>
            <person name="Sykes S."/>
            <person name="Walk T."/>
            <person name="White J."/>
            <person name="Yandava C."/>
            <person name="Haas B."/>
            <person name="Nusbaum C."/>
            <person name="Birren B."/>
        </authorList>
    </citation>
    <scope>NUCLEOTIDE SEQUENCE [LARGE SCALE GENOMIC DNA]</scope>
    <source>
        <strain evidence="6">RMSCC 757 / Silveira</strain>
    </source>
</reference>
<dbReference type="Gene3D" id="3.40.50.300">
    <property type="entry name" value="P-loop containing nucleotide triphosphate hydrolases"/>
    <property type="match status" value="1"/>
</dbReference>
<dbReference type="PANTHER" id="PTHR45626">
    <property type="entry name" value="TRANSCRIPTION TERMINATION FACTOR 2-RELATED"/>
    <property type="match status" value="1"/>
</dbReference>
<dbReference type="PANTHER" id="PTHR45626:SF17">
    <property type="entry name" value="HELICASE-LIKE TRANSCRIPTION FACTOR"/>
    <property type="match status" value="1"/>
</dbReference>
<dbReference type="InterPro" id="IPR027417">
    <property type="entry name" value="P-loop_NTPase"/>
</dbReference>